<feature type="coiled-coil region" evidence="8">
    <location>
        <begin position="225"/>
        <end position="259"/>
    </location>
</feature>
<evidence type="ECO:0000256" key="2">
    <source>
        <dbReference type="ARBA" id="ARBA00022448"/>
    </source>
</evidence>
<dbReference type="OrthoDB" id="9785285at2"/>
<evidence type="ECO:0000256" key="1">
    <source>
        <dbReference type="ARBA" id="ARBA00004141"/>
    </source>
</evidence>
<dbReference type="SUPFAM" id="SSF81324">
    <property type="entry name" value="Voltage-gated potassium channels"/>
    <property type="match status" value="1"/>
</dbReference>
<accession>A0A0R1VFN1</accession>
<protein>
    <submittedName>
        <fullName evidence="11">K channel</fullName>
    </submittedName>
</protein>
<dbReference type="Gene3D" id="1.10.287.70">
    <property type="match status" value="1"/>
</dbReference>
<evidence type="ECO:0000313" key="12">
    <source>
        <dbReference type="Proteomes" id="UP000051307"/>
    </source>
</evidence>
<dbReference type="InterPro" id="IPR013099">
    <property type="entry name" value="K_chnl_dom"/>
</dbReference>
<name>A0A0R1VFN1_9LACO</name>
<dbReference type="Pfam" id="PF07885">
    <property type="entry name" value="Ion_trans_2"/>
    <property type="match status" value="1"/>
</dbReference>
<comment type="caution">
    <text evidence="11">The sequence shown here is derived from an EMBL/GenBank/DDBJ whole genome shotgun (WGS) entry which is preliminary data.</text>
</comment>
<feature type="transmembrane region" description="Helical" evidence="9">
    <location>
        <begin position="43"/>
        <end position="60"/>
    </location>
</feature>
<evidence type="ECO:0000256" key="7">
    <source>
        <dbReference type="ARBA" id="ARBA00023303"/>
    </source>
</evidence>
<dbReference type="RefSeq" id="WP_025014672.1">
    <property type="nucleotide sequence ID" value="NZ_AZFU01000022.1"/>
</dbReference>
<dbReference type="InterPro" id="IPR027359">
    <property type="entry name" value="Volt_channel_dom_sf"/>
</dbReference>
<keyword evidence="3 9" id="KW-0812">Transmembrane</keyword>
<evidence type="ECO:0000256" key="8">
    <source>
        <dbReference type="SAM" id="Coils"/>
    </source>
</evidence>
<dbReference type="PATRIC" id="fig|1423767.3.peg.863"/>
<feature type="transmembrane region" description="Helical" evidence="9">
    <location>
        <begin position="80"/>
        <end position="103"/>
    </location>
</feature>
<dbReference type="AlphaFoldDB" id="A0A0R1VFN1"/>
<keyword evidence="5" id="KW-0406">Ion transport</keyword>
<dbReference type="GO" id="GO:0001508">
    <property type="term" value="P:action potential"/>
    <property type="evidence" value="ECO:0007669"/>
    <property type="project" value="TreeGrafter"/>
</dbReference>
<comment type="subcellular location">
    <subcellularLocation>
        <location evidence="1">Membrane</location>
        <topology evidence="1">Multi-pass membrane protein</topology>
    </subcellularLocation>
</comment>
<dbReference type="GO" id="GO:0008076">
    <property type="term" value="C:voltage-gated potassium channel complex"/>
    <property type="evidence" value="ECO:0007669"/>
    <property type="project" value="InterPro"/>
</dbReference>
<dbReference type="GO" id="GO:0005249">
    <property type="term" value="F:voltage-gated potassium channel activity"/>
    <property type="evidence" value="ECO:0007669"/>
    <property type="project" value="InterPro"/>
</dbReference>
<dbReference type="PANTHER" id="PTHR11537:SF254">
    <property type="entry name" value="POTASSIUM VOLTAGE-GATED CHANNEL PROTEIN SHAB"/>
    <property type="match status" value="1"/>
</dbReference>
<evidence type="ECO:0000256" key="4">
    <source>
        <dbReference type="ARBA" id="ARBA00022989"/>
    </source>
</evidence>
<keyword evidence="4 9" id="KW-1133">Transmembrane helix</keyword>
<dbReference type="InterPro" id="IPR028325">
    <property type="entry name" value="VG_K_chnl"/>
</dbReference>
<sequence>MMKDITRKLTPYQWTMAILSVISIFLILLDFAAVISIDQPTSKWFWVNAGIVVYFAIDYFSRLKQATDKKVFFKTHIYDLLSIIPMGLFFVCLNVFNLSGLVADLKLLRLIRLAGLMGKLRQIFHTNGLLYVIFFTITFILVGAEAFAIAEHVTLDTAFWWVISTASTVGYDAIFGKTIPPHSIVGKFVTLITMLLGIGIVGMLTSSITSYLMRRTNGAHTHETHDNIEKQNEALTDQNKKMQAEIEKLKAEQNSSELSKIKDWFGKRKDN</sequence>
<feature type="transmembrane region" description="Helical" evidence="9">
    <location>
        <begin position="123"/>
        <end position="146"/>
    </location>
</feature>
<keyword evidence="2" id="KW-0813">Transport</keyword>
<dbReference type="eggNOG" id="COG1340">
    <property type="taxonomic scope" value="Bacteria"/>
</dbReference>
<organism evidence="11 12">
    <name type="scientific">Lactobacillus kitasatonis DSM 16761 = JCM 1039</name>
    <dbReference type="NCBI Taxonomy" id="1423767"/>
    <lineage>
        <taxon>Bacteria</taxon>
        <taxon>Bacillati</taxon>
        <taxon>Bacillota</taxon>
        <taxon>Bacilli</taxon>
        <taxon>Lactobacillales</taxon>
        <taxon>Lactobacillaceae</taxon>
        <taxon>Lactobacillus</taxon>
    </lineage>
</organism>
<evidence type="ECO:0000256" key="6">
    <source>
        <dbReference type="ARBA" id="ARBA00023136"/>
    </source>
</evidence>
<evidence type="ECO:0000256" key="9">
    <source>
        <dbReference type="SAM" id="Phobius"/>
    </source>
</evidence>
<dbReference type="EMBL" id="AZFU01000022">
    <property type="protein sequence ID" value="KRM04085.1"/>
    <property type="molecule type" value="Genomic_DNA"/>
</dbReference>
<evidence type="ECO:0000256" key="3">
    <source>
        <dbReference type="ARBA" id="ARBA00022692"/>
    </source>
</evidence>
<evidence type="ECO:0000259" key="10">
    <source>
        <dbReference type="Pfam" id="PF07885"/>
    </source>
</evidence>
<feature type="transmembrane region" description="Helical" evidence="9">
    <location>
        <begin position="188"/>
        <end position="212"/>
    </location>
</feature>
<feature type="transmembrane region" description="Helical" evidence="9">
    <location>
        <begin position="12"/>
        <end position="37"/>
    </location>
</feature>
<dbReference type="Proteomes" id="UP000051307">
    <property type="component" value="Unassembled WGS sequence"/>
</dbReference>
<dbReference type="PANTHER" id="PTHR11537">
    <property type="entry name" value="VOLTAGE-GATED POTASSIUM CHANNEL"/>
    <property type="match status" value="1"/>
</dbReference>
<keyword evidence="6 9" id="KW-0472">Membrane</keyword>
<evidence type="ECO:0000313" key="11">
    <source>
        <dbReference type="EMBL" id="KRM04085.1"/>
    </source>
</evidence>
<gene>
    <name evidence="11" type="ORF">FC59_GL000830</name>
</gene>
<reference evidence="11 12" key="1">
    <citation type="journal article" date="2015" name="Genome Announc.">
        <title>Expanding the biotechnology potential of lactobacilli through comparative genomics of 213 strains and associated genera.</title>
        <authorList>
            <person name="Sun Z."/>
            <person name="Harris H.M."/>
            <person name="McCann A."/>
            <person name="Guo C."/>
            <person name="Argimon S."/>
            <person name="Zhang W."/>
            <person name="Yang X."/>
            <person name="Jeffery I.B."/>
            <person name="Cooney J.C."/>
            <person name="Kagawa T.F."/>
            <person name="Liu W."/>
            <person name="Song Y."/>
            <person name="Salvetti E."/>
            <person name="Wrobel A."/>
            <person name="Rasinkangas P."/>
            <person name="Parkhill J."/>
            <person name="Rea M.C."/>
            <person name="O'Sullivan O."/>
            <person name="Ritari J."/>
            <person name="Douillard F.P."/>
            <person name="Paul Ross R."/>
            <person name="Yang R."/>
            <person name="Briner A.E."/>
            <person name="Felis G.E."/>
            <person name="de Vos W.M."/>
            <person name="Barrangou R."/>
            <person name="Klaenhammer T.R."/>
            <person name="Caufield P.W."/>
            <person name="Cui Y."/>
            <person name="Zhang H."/>
            <person name="O'Toole P.W."/>
        </authorList>
    </citation>
    <scope>NUCLEOTIDE SEQUENCE [LARGE SCALE GENOMIC DNA]</scope>
    <source>
        <strain evidence="11 12">DSM 16761</strain>
    </source>
</reference>
<evidence type="ECO:0000256" key="5">
    <source>
        <dbReference type="ARBA" id="ARBA00023065"/>
    </source>
</evidence>
<keyword evidence="8" id="KW-0175">Coiled coil</keyword>
<proteinExistence type="predicted"/>
<keyword evidence="7" id="KW-0407">Ion channel</keyword>
<feature type="domain" description="Potassium channel" evidence="10">
    <location>
        <begin position="135"/>
        <end position="213"/>
    </location>
</feature>
<dbReference type="Gene3D" id="1.20.120.350">
    <property type="entry name" value="Voltage-gated potassium channels. Chain C"/>
    <property type="match status" value="1"/>
</dbReference>